<feature type="signal peptide" evidence="3">
    <location>
        <begin position="1"/>
        <end position="26"/>
    </location>
</feature>
<evidence type="ECO:0000259" key="4">
    <source>
        <dbReference type="PROSITE" id="PS50198"/>
    </source>
</evidence>
<keyword evidence="1 5" id="KW-0413">Isomerase</keyword>
<dbReference type="SUPFAM" id="SSF109998">
    <property type="entry name" value="Triger factor/SurA peptide-binding domain-like"/>
    <property type="match status" value="1"/>
</dbReference>
<dbReference type="GO" id="GO:0003755">
    <property type="term" value="F:peptidyl-prolyl cis-trans isomerase activity"/>
    <property type="evidence" value="ECO:0007669"/>
    <property type="project" value="UniProtKB-KW"/>
</dbReference>
<gene>
    <name evidence="5" type="ORF">NE630_00035</name>
</gene>
<dbReference type="InterPro" id="IPR000297">
    <property type="entry name" value="PPIase_PpiC"/>
</dbReference>
<dbReference type="Proteomes" id="UP001205919">
    <property type="component" value="Unassembled WGS sequence"/>
</dbReference>
<keyword evidence="6" id="KW-1185">Reference proteome</keyword>
<protein>
    <submittedName>
        <fullName evidence="5">Peptidylprolyl isomerase</fullName>
        <ecNumber evidence="5">5.2.1.8</ecNumber>
    </submittedName>
</protein>
<comment type="caution">
    <text evidence="5">The sequence shown here is derived from an EMBL/GenBank/DDBJ whole genome shotgun (WGS) entry which is preliminary data.</text>
</comment>
<name>A0AAW5K2L2_9BACT</name>
<organism evidence="5 6">
    <name type="scientific">Cloacibacillus evryensis</name>
    <dbReference type="NCBI Taxonomy" id="508460"/>
    <lineage>
        <taxon>Bacteria</taxon>
        <taxon>Thermotogati</taxon>
        <taxon>Synergistota</taxon>
        <taxon>Synergistia</taxon>
        <taxon>Synergistales</taxon>
        <taxon>Synergistaceae</taxon>
        <taxon>Cloacibacillus</taxon>
    </lineage>
</organism>
<dbReference type="EC" id="5.2.1.8" evidence="5"/>
<feature type="region of interest" description="Disordered" evidence="2">
    <location>
        <begin position="282"/>
        <end position="309"/>
    </location>
</feature>
<dbReference type="PANTHER" id="PTHR47245:SF2">
    <property type="entry name" value="PEPTIDYL-PROLYL CIS-TRANS ISOMERASE HP_0175-RELATED"/>
    <property type="match status" value="1"/>
</dbReference>
<reference evidence="5 6" key="1">
    <citation type="submission" date="2022-06" db="EMBL/GenBank/DDBJ databases">
        <title>Isolation of gut microbiota from human fecal samples.</title>
        <authorList>
            <person name="Pamer E.G."/>
            <person name="Barat B."/>
            <person name="Waligurski E."/>
            <person name="Medina S."/>
            <person name="Paddock L."/>
            <person name="Mostad J."/>
        </authorList>
    </citation>
    <scope>NUCLEOTIDE SEQUENCE [LARGE SCALE GENOMIC DNA]</scope>
    <source>
        <strain evidence="5 6">DFI.9.90</strain>
    </source>
</reference>
<dbReference type="EMBL" id="JANFYT010000001">
    <property type="protein sequence ID" value="MCQ4812808.1"/>
    <property type="molecule type" value="Genomic_DNA"/>
</dbReference>
<dbReference type="SUPFAM" id="SSF54534">
    <property type="entry name" value="FKBP-like"/>
    <property type="match status" value="1"/>
</dbReference>
<dbReference type="InterPro" id="IPR027304">
    <property type="entry name" value="Trigger_fact/SurA_dom_sf"/>
</dbReference>
<dbReference type="AlphaFoldDB" id="A0AAW5K2L2"/>
<dbReference type="InterPro" id="IPR050245">
    <property type="entry name" value="PrsA_foldase"/>
</dbReference>
<feature type="domain" description="PpiC" evidence="4">
    <location>
        <begin position="145"/>
        <end position="235"/>
    </location>
</feature>
<keyword evidence="3" id="KW-0732">Signal</keyword>
<evidence type="ECO:0000256" key="1">
    <source>
        <dbReference type="PROSITE-ProRule" id="PRU00278"/>
    </source>
</evidence>
<evidence type="ECO:0000313" key="5">
    <source>
        <dbReference type="EMBL" id="MCQ4812808.1"/>
    </source>
</evidence>
<keyword evidence="1" id="KW-0697">Rotamase</keyword>
<dbReference type="PANTHER" id="PTHR47245">
    <property type="entry name" value="PEPTIDYLPROLYL ISOMERASE"/>
    <property type="match status" value="1"/>
</dbReference>
<accession>A0AAW5K2L2</accession>
<dbReference type="PROSITE" id="PS50198">
    <property type="entry name" value="PPIC_PPIASE_2"/>
    <property type="match status" value="1"/>
</dbReference>
<dbReference type="RefSeq" id="WP_256181120.1">
    <property type="nucleotide sequence ID" value="NZ_JANFYT010000001.1"/>
</dbReference>
<dbReference type="Pfam" id="PF13145">
    <property type="entry name" value="Rotamase_2"/>
    <property type="match status" value="1"/>
</dbReference>
<evidence type="ECO:0000313" key="6">
    <source>
        <dbReference type="Proteomes" id="UP001205919"/>
    </source>
</evidence>
<dbReference type="InterPro" id="IPR046357">
    <property type="entry name" value="PPIase_dom_sf"/>
</dbReference>
<evidence type="ECO:0000256" key="2">
    <source>
        <dbReference type="SAM" id="MobiDB-lite"/>
    </source>
</evidence>
<sequence length="309" mass="33825">MSLRKKLVMGAVVAFSVSAVAVSAFAATEEKAVVVGNESLKPNEVVEVLQSTAGGNPMMVGLMLSQGTLAERAEMAKQMADAMLFAEGARISGLADREDVALKIKWQRMQLLLEAYLQEISKKWDMGDKAMKKYYSEHKGEFVQAPAAHIRHILTSTEKDANNAILDIFKNKDFAKTAEKFSRDTNTAARGGDLGWMEKGVMPESIDKATADARLNSLVGPVKTDLGWHVLEVLERRPSKQLTFEEAKDEIVQRLQMSYIAKELDDLRKKVKVEINEKALENLGGIPAAPAPKTPDAPAAEKPADNASK</sequence>
<evidence type="ECO:0000256" key="3">
    <source>
        <dbReference type="SAM" id="SignalP"/>
    </source>
</evidence>
<proteinExistence type="predicted"/>
<feature type="chain" id="PRO_5043890740" evidence="3">
    <location>
        <begin position="27"/>
        <end position="309"/>
    </location>
</feature>
<dbReference type="Gene3D" id="3.10.50.40">
    <property type="match status" value="1"/>
</dbReference>